<gene>
    <name evidence="2" type="ORF">GTP41_20585</name>
</gene>
<dbReference type="RefSeq" id="WP_161027455.1">
    <property type="nucleotide sequence ID" value="NZ_WWCJ01000017.1"/>
</dbReference>
<evidence type="ECO:0000256" key="1">
    <source>
        <dbReference type="SAM" id="MobiDB-lite"/>
    </source>
</evidence>
<name>A0A6N9HMS4_9BURK</name>
<protein>
    <submittedName>
        <fullName evidence="2">Uncharacterized protein</fullName>
    </submittedName>
</protein>
<feature type="compositionally biased region" description="Low complexity" evidence="1">
    <location>
        <begin position="47"/>
        <end position="59"/>
    </location>
</feature>
<feature type="region of interest" description="Disordered" evidence="1">
    <location>
        <begin position="123"/>
        <end position="163"/>
    </location>
</feature>
<dbReference type="Proteomes" id="UP000448575">
    <property type="component" value="Unassembled WGS sequence"/>
</dbReference>
<organism evidence="2 3">
    <name type="scientific">Pseudoduganella guangdongensis</name>
    <dbReference type="NCBI Taxonomy" id="2692179"/>
    <lineage>
        <taxon>Bacteria</taxon>
        <taxon>Pseudomonadati</taxon>
        <taxon>Pseudomonadota</taxon>
        <taxon>Betaproteobacteria</taxon>
        <taxon>Burkholderiales</taxon>
        <taxon>Oxalobacteraceae</taxon>
        <taxon>Telluria group</taxon>
        <taxon>Pseudoduganella</taxon>
    </lineage>
</organism>
<feature type="compositionally biased region" description="Low complexity" evidence="1">
    <location>
        <begin position="127"/>
        <end position="163"/>
    </location>
</feature>
<reference evidence="2 3" key="1">
    <citation type="submission" date="2019-12" db="EMBL/GenBank/DDBJ databases">
        <title>Novel species isolated from a subtropical stream in China.</title>
        <authorList>
            <person name="Lu H."/>
        </authorList>
    </citation>
    <scope>NUCLEOTIDE SEQUENCE [LARGE SCALE GENOMIC DNA]</scope>
    <source>
        <strain evidence="2 3">DS3</strain>
    </source>
</reference>
<comment type="caution">
    <text evidence="2">The sequence shown here is derived from an EMBL/GenBank/DDBJ whole genome shotgun (WGS) entry which is preliminary data.</text>
</comment>
<accession>A0A6N9HMS4</accession>
<dbReference type="AlphaFoldDB" id="A0A6N9HMS4"/>
<evidence type="ECO:0000313" key="3">
    <source>
        <dbReference type="Proteomes" id="UP000448575"/>
    </source>
</evidence>
<evidence type="ECO:0000313" key="2">
    <source>
        <dbReference type="EMBL" id="MYN04493.1"/>
    </source>
</evidence>
<dbReference type="EMBL" id="WWCJ01000017">
    <property type="protein sequence ID" value="MYN04493.1"/>
    <property type="molecule type" value="Genomic_DNA"/>
</dbReference>
<keyword evidence="3" id="KW-1185">Reference proteome</keyword>
<sequence>MASPAAAAPASAAARRKPLWLAAGVAILAGAAALAATQFGSEPESVPTLAAAPTVAPAPATSPAPTEAPPANAANGVTPDAAAVATPAVLAAALDAPQPQTATIVDEAPVAVAKPKESLAQMLEGGAAPASKSAPAKAVKKPVASKPAKPAAKPQSSTPAEPDNDVALLAALVAHAKYDTSANARVSLPRALEQCKKQGKQDAARCRIRVCEGRWKKDECRVYNRSKLEKSATRS</sequence>
<feature type="region of interest" description="Disordered" evidence="1">
    <location>
        <begin position="42"/>
        <end position="77"/>
    </location>
</feature>
<proteinExistence type="predicted"/>